<protein>
    <submittedName>
        <fullName evidence="1">Uncharacterized protein</fullName>
    </submittedName>
</protein>
<dbReference type="Proteomes" id="UP001251857">
    <property type="component" value="Unassembled WGS sequence"/>
</dbReference>
<accession>A0ABU3BVW4</accession>
<gene>
    <name evidence="1" type="ORF">RM532_00510</name>
</gene>
<keyword evidence="2" id="KW-1185">Reference proteome</keyword>
<sequence>MDWPAGPAWAVAGAGRGAPGLGVGLAPLANAGHRQLDGAVVLFRRQIGQRLLRGQLDVDAQSVGEAPGVGQQVAIGVGNGLEVDVAAEVMILAQAAGHLDQLRHGVVGGADHPGAQEQPLDIVALVEVQRQTYHFCHRETRALHVRGIAIDAVMAFVDAEVGQQDFQQRDATAVRGVGVADARAFRRSHAAPVGGVAGGGPAGCAGSVVLGGIRQDFEFLQKLHDCMFVYLYVAGNRYAHGRLG</sequence>
<name>A0ABU3BVW4_9GAMM</name>
<proteinExistence type="predicted"/>
<organism evidence="1 2">
    <name type="scientific">Spectribacter hydrogenoxidans</name>
    <dbReference type="NCBI Taxonomy" id="3075608"/>
    <lineage>
        <taxon>Bacteria</taxon>
        <taxon>Pseudomonadati</taxon>
        <taxon>Pseudomonadota</taxon>
        <taxon>Gammaproteobacteria</taxon>
        <taxon>Salinisphaerales</taxon>
        <taxon>Salinisphaeraceae</taxon>
        <taxon>Spectribacter</taxon>
    </lineage>
</organism>
<reference evidence="1 2" key="1">
    <citation type="submission" date="2023-09" db="EMBL/GenBank/DDBJ databases">
        <authorList>
            <person name="Rey-Velasco X."/>
        </authorList>
    </citation>
    <scope>NUCLEOTIDE SEQUENCE [LARGE SCALE GENOMIC DNA]</scope>
    <source>
        <strain evidence="1 2">W335</strain>
    </source>
</reference>
<evidence type="ECO:0000313" key="2">
    <source>
        <dbReference type="Proteomes" id="UP001251857"/>
    </source>
</evidence>
<comment type="caution">
    <text evidence="1">The sequence shown here is derived from an EMBL/GenBank/DDBJ whole genome shotgun (WGS) entry which is preliminary data.</text>
</comment>
<evidence type="ECO:0000313" key="1">
    <source>
        <dbReference type="EMBL" id="MDT0633428.1"/>
    </source>
</evidence>
<dbReference type="EMBL" id="JAVRIB010000001">
    <property type="protein sequence ID" value="MDT0633428.1"/>
    <property type="molecule type" value="Genomic_DNA"/>
</dbReference>